<keyword evidence="6" id="KW-0464">Manganese</keyword>
<keyword evidence="3" id="KW-0479">Metal-binding</keyword>
<organism evidence="10 11">
    <name type="scientific">Aduncisulcus paluster</name>
    <dbReference type="NCBI Taxonomy" id="2918883"/>
    <lineage>
        <taxon>Eukaryota</taxon>
        <taxon>Metamonada</taxon>
        <taxon>Carpediemonas-like organisms</taxon>
        <taxon>Aduncisulcus</taxon>
    </lineage>
</organism>
<name>A0ABQ5KMI9_9EUKA</name>
<dbReference type="PANTHER" id="PTHR11668:SF300">
    <property type="entry name" value="SERINE_THREONINE-PROTEIN PHOSPHATASE"/>
    <property type="match status" value="1"/>
</dbReference>
<comment type="catalytic activity">
    <reaction evidence="7">
        <text>O-phospho-L-seryl-[protein] + H2O = L-seryl-[protein] + phosphate</text>
        <dbReference type="Rhea" id="RHEA:20629"/>
        <dbReference type="Rhea" id="RHEA-COMP:9863"/>
        <dbReference type="Rhea" id="RHEA-COMP:11604"/>
        <dbReference type="ChEBI" id="CHEBI:15377"/>
        <dbReference type="ChEBI" id="CHEBI:29999"/>
        <dbReference type="ChEBI" id="CHEBI:43474"/>
        <dbReference type="ChEBI" id="CHEBI:83421"/>
        <dbReference type="EC" id="3.1.3.16"/>
    </reaction>
</comment>
<feature type="domain" description="Serine/threonine specific protein phosphatases" evidence="9">
    <location>
        <begin position="3"/>
        <end position="241"/>
    </location>
</feature>
<keyword evidence="5" id="KW-0904">Protein phosphatase</keyword>
<sequence>VLLAEASALRLGSNKGAGGDSLMLQLNIQRIFTCSVEITKLVLSTKSVIENRIFCTHGGLSPELSHISTIAATERPTEVGDAGLLCDLLWSDPLNATVGFGDNDRGLSYTFGADVVENFLDTHDFDLISTERPTEVGDAGLLCDLLWSDPLNATVGFGDNDRGLSYTFGADVVENFLDTHDFDLICRAHQVVEDGYEFFARRKLVTVFSAPRYCQEYDNAGAVMSIDDSLMCSFQILKPEYGRMW</sequence>
<dbReference type="PRINTS" id="PR00114">
    <property type="entry name" value="STPHPHTASE"/>
</dbReference>
<keyword evidence="4" id="KW-0378">Hydrolase</keyword>
<evidence type="ECO:0000313" key="11">
    <source>
        <dbReference type="Proteomes" id="UP001057375"/>
    </source>
</evidence>
<dbReference type="InterPro" id="IPR050341">
    <property type="entry name" value="PP1_catalytic_subunit"/>
</dbReference>
<keyword evidence="11" id="KW-1185">Reference proteome</keyword>
<reference evidence="10" key="1">
    <citation type="submission" date="2022-03" db="EMBL/GenBank/DDBJ databases">
        <title>Draft genome sequence of Aduncisulcus paluster, a free-living microaerophilic Fornicata.</title>
        <authorList>
            <person name="Yuyama I."/>
            <person name="Kume K."/>
            <person name="Tamura T."/>
            <person name="Inagaki Y."/>
            <person name="Hashimoto T."/>
        </authorList>
    </citation>
    <scope>NUCLEOTIDE SEQUENCE</scope>
    <source>
        <strain evidence="10">NY0171</strain>
    </source>
</reference>
<dbReference type="Gene3D" id="3.60.21.10">
    <property type="match status" value="2"/>
</dbReference>
<comment type="cofactor">
    <cofactor evidence="1">
        <name>Mn(2+)</name>
        <dbReference type="ChEBI" id="CHEBI:29035"/>
    </cofactor>
</comment>
<dbReference type="EMBL" id="BQXS01010151">
    <property type="protein sequence ID" value="GKT33151.1"/>
    <property type="molecule type" value="Genomic_DNA"/>
</dbReference>
<dbReference type="EC" id="3.1.3.16" evidence="2"/>
<evidence type="ECO:0000256" key="1">
    <source>
        <dbReference type="ARBA" id="ARBA00001936"/>
    </source>
</evidence>
<evidence type="ECO:0000256" key="2">
    <source>
        <dbReference type="ARBA" id="ARBA00013081"/>
    </source>
</evidence>
<evidence type="ECO:0000256" key="6">
    <source>
        <dbReference type="ARBA" id="ARBA00023211"/>
    </source>
</evidence>
<accession>A0ABQ5KMI9</accession>
<proteinExistence type="predicted"/>
<evidence type="ECO:0000256" key="5">
    <source>
        <dbReference type="ARBA" id="ARBA00022912"/>
    </source>
</evidence>
<comment type="catalytic activity">
    <reaction evidence="8">
        <text>O-phospho-L-threonyl-[protein] + H2O = L-threonyl-[protein] + phosphate</text>
        <dbReference type="Rhea" id="RHEA:47004"/>
        <dbReference type="Rhea" id="RHEA-COMP:11060"/>
        <dbReference type="Rhea" id="RHEA-COMP:11605"/>
        <dbReference type="ChEBI" id="CHEBI:15377"/>
        <dbReference type="ChEBI" id="CHEBI:30013"/>
        <dbReference type="ChEBI" id="CHEBI:43474"/>
        <dbReference type="ChEBI" id="CHEBI:61977"/>
        <dbReference type="EC" id="3.1.3.16"/>
    </reaction>
</comment>
<dbReference type="InterPro" id="IPR006186">
    <property type="entry name" value="Ser/Thr-sp_prot-phosphatase"/>
</dbReference>
<evidence type="ECO:0000259" key="9">
    <source>
        <dbReference type="SMART" id="SM00156"/>
    </source>
</evidence>
<dbReference type="Pfam" id="PF00149">
    <property type="entry name" value="Metallophos"/>
    <property type="match status" value="2"/>
</dbReference>
<evidence type="ECO:0000256" key="8">
    <source>
        <dbReference type="ARBA" id="ARBA00048336"/>
    </source>
</evidence>
<evidence type="ECO:0000256" key="7">
    <source>
        <dbReference type="ARBA" id="ARBA00047761"/>
    </source>
</evidence>
<evidence type="ECO:0000313" key="10">
    <source>
        <dbReference type="EMBL" id="GKT33151.1"/>
    </source>
</evidence>
<dbReference type="SMART" id="SM00156">
    <property type="entry name" value="PP2Ac"/>
    <property type="match status" value="1"/>
</dbReference>
<dbReference type="PANTHER" id="PTHR11668">
    <property type="entry name" value="SERINE/THREONINE PROTEIN PHOSPHATASE"/>
    <property type="match status" value="1"/>
</dbReference>
<dbReference type="Proteomes" id="UP001057375">
    <property type="component" value="Unassembled WGS sequence"/>
</dbReference>
<gene>
    <name evidence="10" type="ORF">ADUPG1_007150</name>
</gene>
<dbReference type="InterPro" id="IPR029052">
    <property type="entry name" value="Metallo-depent_PP-like"/>
</dbReference>
<dbReference type="InterPro" id="IPR004843">
    <property type="entry name" value="Calcineurin-like_PHP"/>
</dbReference>
<evidence type="ECO:0000256" key="3">
    <source>
        <dbReference type="ARBA" id="ARBA00022723"/>
    </source>
</evidence>
<dbReference type="SUPFAM" id="SSF56300">
    <property type="entry name" value="Metallo-dependent phosphatases"/>
    <property type="match status" value="2"/>
</dbReference>
<feature type="non-terminal residue" evidence="10">
    <location>
        <position position="1"/>
    </location>
</feature>
<comment type="caution">
    <text evidence="10">The sequence shown here is derived from an EMBL/GenBank/DDBJ whole genome shotgun (WGS) entry which is preliminary data.</text>
</comment>
<protein>
    <recommendedName>
        <fullName evidence="2">protein-serine/threonine phosphatase</fullName>
        <ecNumber evidence="2">3.1.3.16</ecNumber>
    </recommendedName>
</protein>
<evidence type="ECO:0000256" key="4">
    <source>
        <dbReference type="ARBA" id="ARBA00022801"/>
    </source>
</evidence>